<keyword evidence="2" id="KW-1185">Reference proteome</keyword>
<protein>
    <submittedName>
        <fullName evidence="1">Uncharacterized protein</fullName>
    </submittedName>
</protein>
<sequence>MKNYYQMPWEFRDVSKGLARLREFLLGRKNVNPHRFPPQLSPRSIPPPDIPRGEDKYSDHYYYNRDALNSVKPPVVAPVGPVRIFPFMKSLQFPSELPTPGCVWWFDAHCYYKEIYQEPCGPTPTVPGPPKSTCPCPQTPGSPPPKEAAVVKAVEKAVEKPVCKLEAGKRLDPKPTLAEGVCEPCCKKEKKKG</sequence>
<name>A0ACC2QP17_9NEOP</name>
<gene>
    <name evidence="1" type="ORF">PYW08_002786</name>
</gene>
<dbReference type="EMBL" id="CM056789">
    <property type="protein sequence ID" value="KAJ8718549.1"/>
    <property type="molecule type" value="Genomic_DNA"/>
</dbReference>
<dbReference type="Proteomes" id="UP001231649">
    <property type="component" value="Chromosome 13"/>
</dbReference>
<evidence type="ECO:0000313" key="2">
    <source>
        <dbReference type="Proteomes" id="UP001231649"/>
    </source>
</evidence>
<organism evidence="1 2">
    <name type="scientific">Mythimna loreyi</name>
    <dbReference type="NCBI Taxonomy" id="667449"/>
    <lineage>
        <taxon>Eukaryota</taxon>
        <taxon>Metazoa</taxon>
        <taxon>Ecdysozoa</taxon>
        <taxon>Arthropoda</taxon>
        <taxon>Hexapoda</taxon>
        <taxon>Insecta</taxon>
        <taxon>Pterygota</taxon>
        <taxon>Neoptera</taxon>
        <taxon>Endopterygota</taxon>
        <taxon>Lepidoptera</taxon>
        <taxon>Glossata</taxon>
        <taxon>Ditrysia</taxon>
        <taxon>Noctuoidea</taxon>
        <taxon>Noctuidae</taxon>
        <taxon>Noctuinae</taxon>
        <taxon>Hadenini</taxon>
        <taxon>Mythimna</taxon>
    </lineage>
</organism>
<proteinExistence type="predicted"/>
<evidence type="ECO:0000313" key="1">
    <source>
        <dbReference type="EMBL" id="KAJ8718549.1"/>
    </source>
</evidence>
<reference evidence="1" key="1">
    <citation type="submission" date="2023-03" db="EMBL/GenBank/DDBJ databases">
        <title>Chromosome-level genomes of two armyworms, Mythimna separata and Mythimna loreyi, provide insights into the biosynthesis and reception of sex pheromones.</title>
        <authorList>
            <person name="Zhao H."/>
        </authorList>
    </citation>
    <scope>NUCLEOTIDE SEQUENCE</scope>
    <source>
        <strain evidence="1">BeijingLab</strain>
    </source>
</reference>
<comment type="caution">
    <text evidence="1">The sequence shown here is derived from an EMBL/GenBank/DDBJ whole genome shotgun (WGS) entry which is preliminary data.</text>
</comment>
<accession>A0ACC2QP17</accession>